<dbReference type="PANTHER" id="PTHR43845">
    <property type="entry name" value="BLR5969 PROTEIN"/>
    <property type="match status" value="1"/>
</dbReference>
<feature type="domain" description="AMP-dependent synthetase/ligase" evidence="1">
    <location>
        <begin position="150"/>
        <end position="311"/>
    </location>
</feature>
<dbReference type="InterPro" id="IPR000873">
    <property type="entry name" value="AMP-dep_synth/lig_dom"/>
</dbReference>
<dbReference type="SUPFAM" id="SSF56801">
    <property type="entry name" value="Acetyl-CoA synthetase-like"/>
    <property type="match status" value="1"/>
</dbReference>
<dbReference type="InterPro" id="IPR042099">
    <property type="entry name" value="ANL_N_sf"/>
</dbReference>
<comment type="caution">
    <text evidence="2">The sequence shown here is derived from an EMBL/GenBank/DDBJ whole genome shotgun (WGS) entry which is preliminary data.</text>
</comment>
<keyword evidence="2" id="KW-0436">Ligase</keyword>
<protein>
    <submittedName>
        <fullName evidence="2">Phenylacetate--CoA ligase family protein</fullName>
    </submittedName>
</protein>
<evidence type="ECO:0000313" key="2">
    <source>
        <dbReference type="EMBL" id="HDX33286.1"/>
    </source>
</evidence>
<dbReference type="EMBL" id="DSMG01000184">
    <property type="protein sequence ID" value="HDX33286.1"/>
    <property type="molecule type" value="Genomic_DNA"/>
</dbReference>
<proteinExistence type="predicted"/>
<sequence length="445" mass="48729">MDASQLPTRISEPPLWGRFYKNLFIKGIAMSTTPQNPTQPVDTFHSQALDERLAGFIRAAYANAPGVRRWFDQAHLTPEDVQSVADLEKVPVLTKDQMIALQAEDPPFAGFLAVPIEEVQRIFQSPGPLYEPQGAEEGWVRTGISVLRSVGFGPGDIVLNALSYHFSPGGFLLDGVLRSAGCTVVPVGVGAAELQVKMLVDLKANGFAGLPSWLLTLLRKADELGVPRGQIHLRRALFSAEPLNPADRGYLVEHYGLQIVNAYATAELGFLAYDTEGSPMMRLVEEPIIQLVDRHTGHHVQSGEVGEVVVTNLNPTYPLIRFGTGDLALYHDPAPGVSRQQERSIRLIGRVGDAVKVRGMFVHPNQLRAALAPFGVAMFAAFVRRPATRDEFVLRLVAGEEAKSQQARLLATVREFCRVSVDAIEWVDDLGDQAGKIVDERTWGA</sequence>
<reference evidence="2" key="1">
    <citation type="journal article" date="2020" name="mSystems">
        <title>Genome- and Community-Level Interaction Insights into Carbon Utilization and Element Cycling Functions of Hydrothermarchaeota in Hydrothermal Sediment.</title>
        <authorList>
            <person name="Zhou Z."/>
            <person name="Liu Y."/>
            <person name="Xu W."/>
            <person name="Pan J."/>
            <person name="Luo Z.H."/>
            <person name="Li M."/>
        </authorList>
    </citation>
    <scope>NUCLEOTIDE SEQUENCE [LARGE SCALE GENOMIC DNA]</scope>
    <source>
        <strain evidence="2">SpSt-289</strain>
    </source>
</reference>
<dbReference type="AlphaFoldDB" id="A0A7C1JMH2"/>
<evidence type="ECO:0000259" key="1">
    <source>
        <dbReference type="Pfam" id="PF00501"/>
    </source>
</evidence>
<dbReference type="Gene3D" id="3.40.50.12780">
    <property type="entry name" value="N-terminal domain of ligase-like"/>
    <property type="match status" value="1"/>
</dbReference>
<dbReference type="GO" id="GO:0016874">
    <property type="term" value="F:ligase activity"/>
    <property type="evidence" value="ECO:0007669"/>
    <property type="project" value="UniProtKB-KW"/>
</dbReference>
<name>A0A7C1JMH2_9CHLR</name>
<gene>
    <name evidence="2" type="ORF">ENQ20_17630</name>
</gene>
<dbReference type="PANTHER" id="PTHR43845:SF1">
    <property type="entry name" value="BLR5969 PROTEIN"/>
    <property type="match status" value="1"/>
</dbReference>
<dbReference type="Pfam" id="PF00501">
    <property type="entry name" value="AMP-binding"/>
    <property type="match status" value="1"/>
</dbReference>
<accession>A0A7C1JMH2</accession>
<organism evidence="2">
    <name type="scientific">Caldilinea aerophila</name>
    <dbReference type="NCBI Taxonomy" id="133453"/>
    <lineage>
        <taxon>Bacteria</taxon>
        <taxon>Bacillati</taxon>
        <taxon>Chloroflexota</taxon>
        <taxon>Caldilineae</taxon>
        <taxon>Caldilineales</taxon>
        <taxon>Caldilineaceae</taxon>
        <taxon>Caldilinea</taxon>
    </lineage>
</organism>